<dbReference type="PROSITE" id="PS00061">
    <property type="entry name" value="ADH_SHORT"/>
    <property type="match status" value="1"/>
</dbReference>
<dbReference type="PANTHER" id="PTHR24321:SF8">
    <property type="entry name" value="ESTRADIOL 17-BETA-DEHYDROGENASE 8-RELATED"/>
    <property type="match status" value="1"/>
</dbReference>
<evidence type="ECO:0000313" key="4">
    <source>
        <dbReference type="Proteomes" id="UP000321328"/>
    </source>
</evidence>
<reference evidence="3 4" key="1">
    <citation type="submission" date="2019-07" db="EMBL/GenBank/DDBJ databases">
        <title>Whole genome shotgun sequence of Pseudonocardia asaccharolytica NBRC 16224.</title>
        <authorList>
            <person name="Hosoyama A."/>
            <person name="Uohara A."/>
            <person name="Ohji S."/>
            <person name="Ichikawa N."/>
        </authorList>
    </citation>
    <scope>NUCLEOTIDE SEQUENCE [LARGE SCALE GENOMIC DNA]</scope>
    <source>
        <strain evidence="3 4">NBRC 16224</strain>
    </source>
</reference>
<protein>
    <recommendedName>
        <fullName evidence="5">SDR family oxidoreductase</fullName>
    </recommendedName>
</protein>
<dbReference type="InterPro" id="IPR002347">
    <property type="entry name" value="SDR_fam"/>
</dbReference>
<organism evidence="3 4">
    <name type="scientific">Pseudonocardia asaccharolytica DSM 44247 = NBRC 16224</name>
    <dbReference type="NCBI Taxonomy" id="1123024"/>
    <lineage>
        <taxon>Bacteria</taxon>
        <taxon>Bacillati</taxon>
        <taxon>Actinomycetota</taxon>
        <taxon>Actinomycetes</taxon>
        <taxon>Pseudonocardiales</taxon>
        <taxon>Pseudonocardiaceae</taxon>
        <taxon>Pseudonocardia</taxon>
    </lineage>
</organism>
<accession>A0A511CYE6</accession>
<name>A0A511CYE6_9PSEU</name>
<dbReference type="CDD" id="cd05233">
    <property type="entry name" value="SDR_c"/>
    <property type="match status" value="1"/>
</dbReference>
<dbReference type="EMBL" id="BJVI01000007">
    <property type="protein sequence ID" value="GEL17273.1"/>
    <property type="molecule type" value="Genomic_DNA"/>
</dbReference>
<proteinExistence type="inferred from homology"/>
<keyword evidence="2" id="KW-0560">Oxidoreductase</keyword>
<gene>
    <name evidence="3" type="ORF">PA7_11100</name>
</gene>
<dbReference type="STRING" id="1123024.GCA_000423625_00346"/>
<dbReference type="Gene3D" id="3.40.50.720">
    <property type="entry name" value="NAD(P)-binding Rossmann-like Domain"/>
    <property type="match status" value="1"/>
</dbReference>
<dbReference type="Pfam" id="PF00106">
    <property type="entry name" value="adh_short"/>
    <property type="match status" value="1"/>
</dbReference>
<dbReference type="InterPro" id="IPR036291">
    <property type="entry name" value="NAD(P)-bd_dom_sf"/>
</dbReference>
<dbReference type="AlphaFoldDB" id="A0A511CYE6"/>
<evidence type="ECO:0000256" key="1">
    <source>
        <dbReference type="ARBA" id="ARBA00006484"/>
    </source>
</evidence>
<comment type="caution">
    <text evidence="3">The sequence shown here is derived from an EMBL/GenBank/DDBJ whole genome shotgun (WGS) entry which is preliminary data.</text>
</comment>
<comment type="similarity">
    <text evidence="1">Belongs to the short-chain dehydrogenases/reductases (SDR) family.</text>
</comment>
<evidence type="ECO:0000313" key="3">
    <source>
        <dbReference type="EMBL" id="GEL17273.1"/>
    </source>
</evidence>
<dbReference type="SUPFAM" id="SSF51735">
    <property type="entry name" value="NAD(P)-binding Rossmann-fold domains"/>
    <property type="match status" value="1"/>
</dbReference>
<dbReference type="Proteomes" id="UP000321328">
    <property type="component" value="Unassembled WGS sequence"/>
</dbReference>
<dbReference type="PANTHER" id="PTHR24321">
    <property type="entry name" value="DEHYDROGENASES, SHORT CHAIN"/>
    <property type="match status" value="1"/>
</dbReference>
<evidence type="ECO:0008006" key="5">
    <source>
        <dbReference type="Google" id="ProtNLM"/>
    </source>
</evidence>
<keyword evidence="4" id="KW-1185">Reference proteome</keyword>
<evidence type="ECO:0000256" key="2">
    <source>
        <dbReference type="ARBA" id="ARBA00023002"/>
    </source>
</evidence>
<sequence length="83" mass="9112">MITSSTAGIKGMTHTAHYVSAKHGLVGLMRTLANELAPHSIRVNTAHPTGDRWTRVLRNVPPVELDRRPSCWTRTARCGTVPP</sequence>
<dbReference type="InterPro" id="IPR020904">
    <property type="entry name" value="Sc_DH/Rdtase_CS"/>
</dbReference>
<dbReference type="GO" id="GO:0016491">
    <property type="term" value="F:oxidoreductase activity"/>
    <property type="evidence" value="ECO:0007669"/>
    <property type="project" value="UniProtKB-KW"/>
</dbReference>